<keyword evidence="1" id="KW-0472">Membrane</keyword>
<name>A0A4R5FCQ0_9FLAO</name>
<dbReference type="Proteomes" id="UP000294814">
    <property type="component" value="Unassembled WGS sequence"/>
</dbReference>
<dbReference type="AlphaFoldDB" id="A0A4R5FCQ0"/>
<gene>
    <name evidence="2" type="ORF">E0I26_00615</name>
</gene>
<proteinExistence type="predicted"/>
<feature type="transmembrane region" description="Helical" evidence="1">
    <location>
        <begin position="46"/>
        <end position="68"/>
    </location>
</feature>
<protein>
    <recommendedName>
        <fullName evidence="4">Outer membrane protein beta-barrel domain-containing protein</fullName>
    </recommendedName>
</protein>
<sequence length="483" mass="53968">MNDKKNIDRLFQEKFKDFETEPNKHVWINIQTALQEKKKERKVIPFWIKSSGIAAAFLLGLFALNTVLNNNNNIELKNGVVIDSKILKNSFDGKDSTLDKTKKERNPLEIKKIPQVVVSKIKTAKRNEKEITSSDRFKINSNKEKNQNGSVVYFQKDNSPLKPTTANNNNQKSTAVIAEKNNATTYNPFENIQQNQTQEKNGLKEVENSKIAAIESKKQPSSNTETPNELEEILKNKKGGEKDALVLNQKNKWQITPNIAAVYLNSNSGGSAIDPQLSENQKTTDNGLSFGIGVNYAISKKMVLRSGINKLTVGYNTNDVLYSAGLSSNNLANVTYTSNTLIEIKNQAALNTLTTFEKDLQKTNTGVLNQKMGYYEVPLELSYAVLDKKFGINIIGGVSTLFLNQNKISLVSSETNVKLGEAKNLNQVHFSTNVGLGFKYQIIKSFQINVEPMVKYQLNTFSNNSGDFKPLFIGLYSGISYSF</sequence>
<evidence type="ECO:0000313" key="3">
    <source>
        <dbReference type="Proteomes" id="UP000294814"/>
    </source>
</evidence>
<dbReference type="SUPFAM" id="SSF56925">
    <property type="entry name" value="OMPA-like"/>
    <property type="match status" value="1"/>
</dbReference>
<evidence type="ECO:0000256" key="1">
    <source>
        <dbReference type="SAM" id="Phobius"/>
    </source>
</evidence>
<organism evidence="2 3">
    <name type="scientific">Flavobacterium rhamnosiphilum</name>
    <dbReference type="NCBI Taxonomy" id="2541724"/>
    <lineage>
        <taxon>Bacteria</taxon>
        <taxon>Pseudomonadati</taxon>
        <taxon>Bacteroidota</taxon>
        <taxon>Flavobacteriia</taxon>
        <taxon>Flavobacteriales</taxon>
        <taxon>Flavobacteriaceae</taxon>
        <taxon>Flavobacterium</taxon>
    </lineage>
</organism>
<dbReference type="EMBL" id="SMLG01000001">
    <property type="protein sequence ID" value="TDE46618.1"/>
    <property type="molecule type" value="Genomic_DNA"/>
</dbReference>
<dbReference type="RefSeq" id="WP_131914568.1">
    <property type="nucleotide sequence ID" value="NZ_SMLG01000001.1"/>
</dbReference>
<evidence type="ECO:0008006" key="4">
    <source>
        <dbReference type="Google" id="ProtNLM"/>
    </source>
</evidence>
<reference evidence="2 3" key="1">
    <citation type="submission" date="2019-03" db="EMBL/GenBank/DDBJ databases">
        <title>Novel species of Flavobacterium.</title>
        <authorList>
            <person name="Liu Q."/>
            <person name="Xin Y.-H."/>
        </authorList>
    </citation>
    <scope>NUCLEOTIDE SEQUENCE [LARGE SCALE GENOMIC DNA]</scope>
    <source>
        <strain evidence="2 3">LB3P52</strain>
    </source>
</reference>
<keyword evidence="1" id="KW-1133">Transmembrane helix</keyword>
<comment type="caution">
    <text evidence="2">The sequence shown here is derived from an EMBL/GenBank/DDBJ whole genome shotgun (WGS) entry which is preliminary data.</text>
</comment>
<dbReference type="OrthoDB" id="1113942at2"/>
<keyword evidence="1" id="KW-0812">Transmembrane</keyword>
<keyword evidence="3" id="KW-1185">Reference proteome</keyword>
<dbReference type="InterPro" id="IPR011250">
    <property type="entry name" value="OMP/PagP_B-barrel"/>
</dbReference>
<accession>A0A4R5FCQ0</accession>
<evidence type="ECO:0000313" key="2">
    <source>
        <dbReference type="EMBL" id="TDE46618.1"/>
    </source>
</evidence>